<name>A0ABQ5ZYQ0_9GAMM</name>
<keyword evidence="2" id="KW-1185">Reference proteome</keyword>
<dbReference type="InterPro" id="IPR013397">
    <property type="entry name" value="CRISPR-assoc_prot_Csy1"/>
</dbReference>
<dbReference type="Proteomes" id="UP001156682">
    <property type="component" value="Unassembled WGS sequence"/>
</dbReference>
<dbReference type="RefSeq" id="WP_036239583.1">
    <property type="nucleotide sequence ID" value="NZ_BSOR01000017.1"/>
</dbReference>
<reference evidence="2" key="1">
    <citation type="journal article" date="2019" name="Int. J. Syst. Evol. Microbiol.">
        <title>The Global Catalogue of Microorganisms (GCM) 10K type strain sequencing project: providing services to taxonomists for standard genome sequencing and annotation.</title>
        <authorList>
            <consortium name="The Broad Institute Genomics Platform"/>
            <consortium name="The Broad Institute Genome Sequencing Center for Infectious Disease"/>
            <person name="Wu L."/>
            <person name="Ma J."/>
        </authorList>
    </citation>
    <scope>NUCLEOTIDE SEQUENCE [LARGE SCALE GENOMIC DNA]</scope>
    <source>
        <strain evidence="2">NBRC 100033</strain>
    </source>
</reference>
<protein>
    <submittedName>
        <fullName evidence="1">Type I-F CRISPR-associated protein Csy1</fullName>
    </submittedName>
</protein>
<dbReference type="EMBL" id="BSOR01000017">
    <property type="protein sequence ID" value="GLR63781.1"/>
    <property type="molecule type" value="Genomic_DNA"/>
</dbReference>
<proteinExistence type="predicted"/>
<gene>
    <name evidence="1" type="ORF">GCM10007878_12160</name>
</gene>
<organism evidence="1 2">
    <name type="scientific">Marinospirillum insulare</name>
    <dbReference type="NCBI Taxonomy" id="217169"/>
    <lineage>
        <taxon>Bacteria</taxon>
        <taxon>Pseudomonadati</taxon>
        <taxon>Pseudomonadota</taxon>
        <taxon>Gammaproteobacteria</taxon>
        <taxon>Oceanospirillales</taxon>
        <taxon>Oceanospirillaceae</taxon>
        <taxon>Marinospirillum</taxon>
    </lineage>
</organism>
<evidence type="ECO:0000313" key="2">
    <source>
        <dbReference type="Proteomes" id="UP001156682"/>
    </source>
</evidence>
<sequence length="451" mass="51002">MSEEKLSSRAKAIRKAMHDFIADRLSARIEKLAIDDPKYQALQDSHLPDVWLASAIDRSPQIQVVTHPLKATYPHAHITKTTSLYCQPKDLPQHNLVATQALKENFTDDVTGNAGALDIYALLQIVFEGKTLLKLCLAEDKDMQAALHDDPETGKTWLAALADVTQPKMQGVASHNFAKQLFWFAGDDPYNNQDYLLLAPLYSSTLAHKVYEQIDFDRFTPESKEIRDAVRANKQHDGIARSYPQLAVQVIGGANPQGISSLSSKRRGVNYLLASLPPSWKPTKNRPPFKVPSIFTVFEKRRDTAAWVNELKEFLASSPPSNVQTRKKVDWLVNGLLDELTIYAAVYQELPAGWSVDEQCHLPLAQRCWLDPARALHDADFAAAWLNSEWAEQVEQDFARWLNQQLGKKVSQLGDIEFRRWAKEMQTNSHWESFITDDLKQLQKTAARSDS</sequence>
<dbReference type="Pfam" id="PF09611">
    <property type="entry name" value="Cas_Csy1"/>
    <property type="match status" value="1"/>
</dbReference>
<comment type="caution">
    <text evidence="1">The sequence shown here is derived from an EMBL/GenBank/DDBJ whole genome shotgun (WGS) entry which is preliminary data.</text>
</comment>
<accession>A0ABQ5ZYQ0</accession>
<dbReference type="NCBIfam" id="TIGR02564">
    <property type="entry name" value="cas_Csy1"/>
    <property type="match status" value="1"/>
</dbReference>
<evidence type="ECO:0000313" key="1">
    <source>
        <dbReference type="EMBL" id="GLR63781.1"/>
    </source>
</evidence>